<reference evidence="2" key="1">
    <citation type="submission" date="2013-12" db="EMBL/GenBank/DDBJ databases">
        <title>A Varibaculum cambriense genome reconstructed from a premature infant gut community with otherwise low bacterial novelty that shifts toward anaerobic metabolism during the third week of life.</title>
        <authorList>
            <person name="Brown C.T."/>
            <person name="Sharon I."/>
            <person name="Thomas B.C."/>
            <person name="Castelle C.J."/>
            <person name="Morowitz M.J."/>
            <person name="Banfield J.F."/>
        </authorList>
    </citation>
    <scope>NUCLEOTIDE SEQUENCE</scope>
</reference>
<dbReference type="Gene3D" id="3.30.70.860">
    <property type="match status" value="1"/>
</dbReference>
<evidence type="ECO:0000313" key="2">
    <source>
        <dbReference type="EMBL" id="ETJ38805.1"/>
    </source>
</evidence>
<dbReference type="EMBL" id="AZMM01007174">
    <property type="protein sequence ID" value="ETJ38805.1"/>
    <property type="molecule type" value="Genomic_DNA"/>
</dbReference>
<dbReference type="Pfam" id="PF04175">
    <property type="entry name" value="DUF406"/>
    <property type="match status" value="1"/>
</dbReference>
<organism evidence="2">
    <name type="scientific">human gut metagenome</name>
    <dbReference type="NCBI Taxonomy" id="408170"/>
    <lineage>
        <taxon>unclassified sequences</taxon>
        <taxon>metagenomes</taxon>
        <taxon>organismal metagenomes</taxon>
    </lineage>
</organism>
<dbReference type="PANTHER" id="PTHR38769:SF1">
    <property type="entry name" value="UPF0381 PROTEIN YFCZ-RELATED"/>
    <property type="match status" value="1"/>
</dbReference>
<feature type="non-terminal residue" evidence="2">
    <location>
        <position position="1"/>
    </location>
</feature>
<sequence>CKITPTFTEESDGVRLDIDFTFACEAEMLIFQLGLR</sequence>
<dbReference type="PANTHER" id="PTHR38769">
    <property type="entry name" value="UPF0381 PROTEIN YFCZ-RELATED"/>
    <property type="match status" value="1"/>
</dbReference>
<comment type="caution">
    <text evidence="2">The sequence shown here is derived from an EMBL/GenBank/DDBJ whole genome shotgun (WGS) entry which is preliminary data.</text>
</comment>
<accession>W1YAV8</accession>
<comment type="similarity">
    <text evidence="1">Belongs to the UPF0381 family.</text>
</comment>
<evidence type="ECO:0000256" key="1">
    <source>
        <dbReference type="ARBA" id="ARBA00006201"/>
    </source>
</evidence>
<dbReference type="GO" id="GO:0005829">
    <property type="term" value="C:cytosol"/>
    <property type="evidence" value="ECO:0007669"/>
    <property type="project" value="TreeGrafter"/>
</dbReference>
<evidence type="ECO:0008006" key="3">
    <source>
        <dbReference type="Google" id="ProtNLM"/>
    </source>
</evidence>
<name>W1YAV8_9ZZZZ</name>
<protein>
    <recommendedName>
        <fullName evidence="3">DUF406 family protein</fullName>
    </recommendedName>
</protein>
<dbReference type="AlphaFoldDB" id="W1YAV8"/>
<proteinExistence type="inferred from homology"/>
<dbReference type="InterPro" id="IPR005272">
    <property type="entry name" value="DUF406"/>
</dbReference>
<gene>
    <name evidence="2" type="ORF">Q604_UNBC07174G0001</name>
</gene>
<dbReference type="InterPro" id="IPR035571">
    <property type="entry name" value="UPF0234-like_C"/>
</dbReference>